<organism evidence="3 4">
    <name type="scientific">Podospora didyma</name>
    <dbReference type="NCBI Taxonomy" id="330526"/>
    <lineage>
        <taxon>Eukaryota</taxon>
        <taxon>Fungi</taxon>
        <taxon>Dikarya</taxon>
        <taxon>Ascomycota</taxon>
        <taxon>Pezizomycotina</taxon>
        <taxon>Sordariomycetes</taxon>
        <taxon>Sordariomycetidae</taxon>
        <taxon>Sordariales</taxon>
        <taxon>Podosporaceae</taxon>
        <taxon>Podospora</taxon>
    </lineage>
</organism>
<dbReference type="CDD" id="cd09917">
    <property type="entry name" value="F-box_SF"/>
    <property type="match status" value="1"/>
</dbReference>
<feature type="compositionally biased region" description="Basic and acidic residues" evidence="1">
    <location>
        <begin position="1333"/>
        <end position="1367"/>
    </location>
</feature>
<evidence type="ECO:0000259" key="2">
    <source>
        <dbReference type="SMART" id="SM00256"/>
    </source>
</evidence>
<accession>A0AAE0P7M9</accession>
<feature type="compositionally biased region" description="Polar residues" evidence="1">
    <location>
        <begin position="1256"/>
        <end position="1277"/>
    </location>
</feature>
<dbReference type="Pfam" id="PF25422">
    <property type="entry name" value="DUF7892"/>
    <property type="match status" value="1"/>
</dbReference>
<feature type="compositionally biased region" description="Low complexity" evidence="1">
    <location>
        <begin position="755"/>
        <end position="778"/>
    </location>
</feature>
<evidence type="ECO:0000256" key="1">
    <source>
        <dbReference type="SAM" id="MobiDB-lite"/>
    </source>
</evidence>
<feature type="compositionally biased region" description="Basic and acidic residues" evidence="1">
    <location>
        <begin position="1142"/>
        <end position="1164"/>
    </location>
</feature>
<proteinExistence type="predicted"/>
<dbReference type="Pfam" id="PF00646">
    <property type="entry name" value="F-box"/>
    <property type="match status" value="1"/>
</dbReference>
<dbReference type="SUPFAM" id="SSF81383">
    <property type="entry name" value="F-box domain"/>
    <property type="match status" value="1"/>
</dbReference>
<comment type="caution">
    <text evidence="3">The sequence shown here is derived from an EMBL/GenBank/DDBJ whole genome shotgun (WGS) entry which is preliminary data.</text>
</comment>
<reference evidence="3" key="2">
    <citation type="submission" date="2023-06" db="EMBL/GenBank/DDBJ databases">
        <authorList>
            <consortium name="Lawrence Berkeley National Laboratory"/>
            <person name="Haridas S."/>
            <person name="Hensen N."/>
            <person name="Bonometti L."/>
            <person name="Westerberg I."/>
            <person name="Brannstrom I.O."/>
            <person name="Guillou S."/>
            <person name="Cros-Aarteil S."/>
            <person name="Calhoun S."/>
            <person name="Kuo A."/>
            <person name="Mondo S."/>
            <person name="Pangilinan J."/>
            <person name="Riley R."/>
            <person name="LaButti K."/>
            <person name="Andreopoulos B."/>
            <person name="Lipzen A."/>
            <person name="Chen C."/>
            <person name="Yanf M."/>
            <person name="Daum C."/>
            <person name="Ng V."/>
            <person name="Clum A."/>
            <person name="Steindorff A."/>
            <person name="Ohm R."/>
            <person name="Martin F."/>
            <person name="Silar P."/>
            <person name="Natvig D."/>
            <person name="Lalanne C."/>
            <person name="Gautier V."/>
            <person name="Ament-velasquez S.L."/>
            <person name="Kruys A."/>
            <person name="Hutchinson M.I."/>
            <person name="Powell A.J."/>
            <person name="Barry K."/>
            <person name="Miller A.N."/>
            <person name="Grigoriev I.V."/>
            <person name="Debuchy R."/>
            <person name="Gladieux P."/>
            <person name="Thoren M.H."/>
            <person name="Johannesson H."/>
        </authorList>
    </citation>
    <scope>NUCLEOTIDE SEQUENCE</scope>
    <source>
        <strain evidence="3">CBS 232.78</strain>
    </source>
</reference>
<keyword evidence="4" id="KW-1185">Reference proteome</keyword>
<feature type="region of interest" description="Disordered" evidence="1">
    <location>
        <begin position="1029"/>
        <end position="1164"/>
    </location>
</feature>
<feature type="compositionally biased region" description="Basic residues" evidence="1">
    <location>
        <begin position="1123"/>
        <end position="1136"/>
    </location>
</feature>
<feature type="domain" description="F-box" evidence="2">
    <location>
        <begin position="119"/>
        <end position="159"/>
    </location>
</feature>
<feature type="compositionally biased region" description="Polar residues" evidence="1">
    <location>
        <begin position="1029"/>
        <end position="1053"/>
    </location>
</feature>
<feature type="region of interest" description="Disordered" evidence="1">
    <location>
        <begin position="1180"/>
        <end position="1226"/>
    </location>
</feature>
<dbReference type="InterPro" id="IPR036047">
    <property type="entry name" value="F-box-like_dom_sf"/>
</dbReference>
<feature type="region of interest" description="Disordered" evidence="1">
    <location>
        <begin position="1459"/>
        <end position="1493"/>
    </location>
</feature>
<feature type="compositionally biased region" description="Low complexity" evidence="1">
    <location>
        <begin position="100"/>
        <end position="114"/>
    </location>
</feature>
<dbReference type="InterPro" id="IPR001810">
    <property type="entry name" value="F-box_dom"/>
</dbReference>
<evidence type="ECO:0000313" key="4">
    <source>
        <dbReference type="Proteomes" id="UP001285441"/>
    </source>
</evidence>
<reference evidence="3" key="1">
    <citation type="journal article" date="2023" name="Mol. Phylogenet. Evol.">
        <title>Genome-scale phylogeny and comparative genomics of the fungal order Sordariales.</title>
        <authorList>
            <person name="Hensen N."/>
            <person name="Bonometti L."/>
            <person name="Westerberg I."/>
            <person name="Brannstrom I.O."/>
            <person name="Guillou S."/>
            <person name="Cros-Aarteil S."/>
            <person name="Calhoun S."/>
            <person name="Haridas S."/>
            <person name="Kuo A."/>
            <person name="Mondo S."/>
            <person name="Pangilinan J."/>
            <person name="Riley R."/>
            <person name="LaButti K."/>
            <person name="Andreopoulos B."/>
            <person name="Lipzen A."/>
            <person name="Chen C."/>
            <person name="Yan M."/>
            <person name="Daum C."/>
            <person name="Ng V."/>
            <person name="Clum A."/>
            <person name="Steindorff A."/>
            <person name="Ohm R.A."/>
            <person name="Martin F."/>
            <person name="Silar P."/>
            <person name="Natvig D.O."/>
            <person name="Lalanne C."/>
            <person name="Gautier V."/>
            <person name="Ament-Velasquez S.L."/>
            <person name="Kruys A."/>
            <person name="Hutchinson M.I."/>
            <person name="Powell A.J."/>
            <person name="Barry K."/>
            <person name="Miller A.N."/>
            <person name="Grigoriev I.V."/>
            <person name="Debuchy R."/>
            <person name="Gladieux P."/>
            <person name="Hiltunen Thoren M."/>
            <person name="Johannesson H."/>
        </authorList>
    </citation>
    <scope>NUCLEOTIDE SEQUENCE</scope>
    <source>
        <strain evidence="3">CBS 232.78</strain>
    </source>
</reference>
<protein>
    <recommendedName>
        <fullName evidence="2">F-box domain-containing protein</fullName>
    </recommendedName>
</protein>
<evidence type="ECO:0000313" key="3">
    <source>
        <dbReference type="EMBL" id="KAK3394846.1"/>
    </source>
</evidence>
<feature type="compositionally biased region" description="Basic and acidic residues" evidence="1">
    <location>
        <begin position="88"/>
        <end position="99"/>
    </location>
</feature>
<dbReference type="Proteomes" id="UP001285441">
    <property type="component" value="Unassembled WGS sequence"/>
</dbReference>
<feature type="region of interest" description="Disordered" evidence="1">
    <location>
        <begin position="995"/>
        <end position="1017"/>
    </location>
</feature>
<feature type="region of interest" description="Disordered" evidence="1">
    <location>
        <begin position="1247"/>
        <end position="1370"/>
    </location>
</feature>
<feature type="region of interest" description="Disordered" evidence="1">
    <location>
        <begin position="1"/>
        <end position="114"/>
    </location>
</feature>
<name>A0AAE0P7M9_9PEZI</name>
<gene>
    <name evidence="3" type="ORF">B0H63DRAFT_59927</name>
</gene>
<dbReference type="InterPro" id="IPR057214">
    <property type="entry name" value="DUF7892"/>
</dbReference>
<sequence length="1493" mass="166711">MPPNEYVVNEELGHTHPRTAQGEVGDNGPTQSAPLLENAESERHNLPEESDSTLRLAGIADDRLAVSRKRKSPEDSERNDASWPGNEGSKKVKLSEDHATQLSSSSGTGASQGQDNSLLPAEIWHHIFTFCPPKSLGNLLCVNKLFNNYLDPSSVRREFPVSEATTTLSTLKPNAIWQASRRLFWPYMPAPLRFKTELEMWRLACSRSCEACKKLSSREEASPADPLHPGPGVDGVALIWPFGSRLCGSCLLQQSVKELDLILSPSVPSAIMPALPSVLLTQNLQMIPPSALGQSQMPSNLQTTKFFSASDVEALKQEFLEVKGMGPGTVDEWLKGLTGKGNDLRQEASKWEKWDVSGGVERMRSQLYPGYTKEVSLAVTAADQPAPIEPPSAPSQQHLPSVRRERTVEEVVELKGARKAEIERRAMLLDPPLTADVLRHIPSYQAATHIIAPLDDQAWELLKPRLLTQRADAEQRERENIAQTKTKQERVENRHLEATLATTKEARDLIDKDWEDIQAPVRAKIASYADEIIRDGWDKAKKVKRENCSKFATDVLLYVRKRFYAKIAKDAAAARAAGQDPPNDPPEGPFTQKLTLENMKWIFDTKIKPHTESHRKEIFFCNGCEGNYKTFGFEGVIQHYAAKHTNTLSSGSIIVHWRAEWPEHPPFAHEARAASVPAYAQASSGIFPNPAGPSPQATYSPYHSVSGNPVPPTYPPYSGYGYGTTAYGDQYYHQPPAQPYHAQAVLPAYAPPLAYGQQQQQQQQPYAPQSSPYQNYPPTTGPYLPPVVDQTPGFVTAQGGNYNYNYGSYQANPQAAYSGAPVPVPAYPDQYQAKLEDVVRNSREVWQSLANIKDLPGSARVFITIHHLVKRYHSRFYEAPPLTMFIDGLSNNKDMRPVRNVNNLFCKACHLGLGNAASVEKDKKSFSLPQLVNHFQAKHVEPMQHIGPPLDWVVDMVMRPDPALISNLRPFLNEGQRVLVADAFPDAFQPSHVAAEAHHGQQTPYQHQPVYASGYPISSTDTRSAFLGETQQQQTSNRYSNENGTANGHSSDPQPVESHPSRDSFNLSHHYASGVPHNGAYKVSNKTSTPAALPVASEHDRAAQAGRQSAPRPHREQNSHQSNNRKRAEKSKRGKGHGAAEASKRAVKEETKNAEDEARSEEEKIRAMWAADRAETARVYSSSTKPIKAEAGAEQNAAPPARRQSTDMPQHIQKLPSPRPLNSTIPFKEPEVESSLLSALEMHLDRRRLPTAAGRQRTQASARHSEAGTTSGVTASTRHVPETYTQYKDADKDSTFQPYEARRSHSGPGLLHLNDSGRPEDPIEPAHYSRPGPVERDRARHSDYTRQPEFRDRLPHHSEDDRYDRGPPSRAIEIGYSIAPQSEYYRYPEDTRRISSRQPVETYEIVHVIDPERGEYYIRRPVRHEPESVYAYDERRPHREADPYPPHEPVYVPVARAARESLGYNTPPRTRPAGGRREDPAYYEEYDPRFPAA</sequence>
<feature type="region of interest" description="Disordered" evidence="1">
    <location>
        <begin position="755"/>
        <end position="780"/>
    </location>
</feature>
<dbReference type="SMART" id="SM00256">
    <property type="entry name" value="FBOX"/>
    <property type="match status" value="1"/>
</dbReference>
<dbReference type="EMBL" id="JAULSW010000001">
    <property type="protein sequence ID" value="KAK3394846.1"/>
    <property type="molecule type" value="Genomic_DNA"/>
</dbReference>